<evidence type="ECO:0000256" key="2">
    <source>
        <dbReference type="SAM" id="SignalP"/>
    </source>
</evidence>
<evidence type="ECO:0008006" key="5">
    <source>
        <dbReference type="Google" id="ProtNLM"/>
    </source>
</evidence>
<dbReference type="PANTHER" id="PTHR24373:SF378">
    <property type="entry name" value="FI03225P-RELATED"/>
    <property type="match status" value="1"/>
</dbReference>
<sequence>MRRWALFAVALALPKGLDAATTCPESGIEAPTEVTLAAAASGADDIAILVKNSDCDEVTIEQTDSDTPGEYRINASYVDIEVVESYPAVASLWLWNNKIKTFKAVGTSVTEIDITDNQLKSLDGLEFPSSCLELTLDFNRLTSAKASNFPENLLKLYLRKNSIDSLSSFRFPAKLQQLYLNGNQQLTTLEGAVFPDSLQYLECSDCRITEIVGVTFPSSLKTMTLGGATVTSFIIRESDVELLQSAQLSGTVSVSECSSGTITEITSAISACVLDGNI</sequence>
<dbReference type="InterPro" id="IPR050328">
    <property type="entry name" value="Dev_Immune_Receptor"/>
</dbReference>
<keyword evidence="4" id="KW-1185">Reference proteome</keyword>
<protein>
    <recommendedName>
        <fullName evidence="5">TKL protein kinase</fullName>
    </recommendedName>
</protein>
<name>A0A8T1WM25_9STRA</name>
<accession>A0A8T1WM25</accession>
<feature type="chain" id="PRO_5035793370" description="TKL protein kinase" evidence="2">
    <location>
        <begin position="20"/>
        <end position="278"/>
    </location>
</feature>
<gene>
    <name evidence="3" type="ORF">PHYBOEH_005261</name>
</gene>
<dbReference type="OrthoDB" id="162896at2759"/>
<feature type="signal peptide" evidence="2">
    <location>
        <begin position="1"/>
        <end position="19"/>
    </location>
</feature>
<dbReference type="GO" id="GO:0031012">
    <property type="term" value="C:extracellular matrix"/>
    <property type="evidence" value="ECO:0007669"/>
    <property type="project" value="TreeGrafter"/>
</dbReference>
<dbReference type="PANTHER" id="PTHR24373">
    <property type="entry name" value="SLIT RELATED LEUCINE-RICH REPEAT NEURONAL PROTEIN"/>
    <property type="match status" value="1"/>
</dbReference>
<keyword evidence="1 2" id="KW-0732">Signal</keyword>
<dbReference type="Pfam" id="PF13855">
    <property type="entry name" value="LRR_8"/>
    <property type="match status" value="1"/>
</dbReference>
<evidence type="ECO:0000313" key="3">
    <source>
        <dbReference type="EMBL" id="KAG7394385.1"/>
    </source>
</evidence>
<evidence type="ECO:0000313" key="4">
    <source>
        <dbReference type="Proteomes" id="UP000693981"/>
    </source>
</evidence>
<dbReference type="InterPro" id="IPR001611">
    <property type="entry name" value="Leu-rich_rpt"/>
</dbReference>
<evidence type="ECO:0000256" key="1">
    <source>
        <dbReference type="ARBA" id="ARBA00022729"/>
    </source>
</evidence>
<dbReference type="AlphaFoldDB" id="A0A8T1WM25"/>
<dbReference type="Proteomes" id="UP000693981">
    <property type="component" value="Unassembled WGS sequence"/>
</dbReference>
<comment type="caution">
    <text evidence="3">The sequence shown here is derived from an EMBL/GenBank/DDBJ whole genome shotgun (WGS) entry which is preliminary data.</text>
</comment>
<dbReference type="GO" id="GO:0005615">
    <property type="term" value="C:extracellular space"/>
    <property type="evidence" value="ECO:0007669"/>
    <property type="project" value="TreeGrafter"/>
</dbReference>
<organism evidence="3 4">
    <name type="scientific">Phytophthora boehmeriae</name>
    <dbReference type="NCBI Taxonomy" id="109152"/>
    <lineage>
        <taxon>Eukaryota</taxon>
        <taxon>Sar</taxon>
        <taxon>Stramenopiles</taxon>
        <taxon>Oomycota</taxon>
        <taxon>Peronosporomycetes</taxon>
        <taxon>Peronosporales</taxon>
        <taxon>Peronosporaceae</taxon>
        <taxon>Phytophthora</taxon>
    </lineage>
</organism>
<dbReference type="EMBL" id="JAGDFL010000276">
    <property type="protein sequence ID" value="KAG7394385.1"/>
    <property type="molecule type" value="Genomic_DNA"/>
</dbReference>
<proteinExistence type="predicted"/>
<reference evidence="3" key="1">
    <citation type="submission" date="2021-02" db="EMBL/GenBank/DDBJ databases">
        <authorList>
            <person name="Palmer J.M."/>
        </authorList>
    </citation>
    <scope>NUCLEOTIDE SEQUENCE</scope>
    <source>
        <strain evidence="3">SCRP23</strain>
    </source>
</reference>